<dbReference type="WBParaSite" id="ECPE_0001529601-mRNA-1">
    <property type="protein sequence ID" value="ECPE_0001529601-mRNA-1"/>
    <property type="gene ID" value="ECPE_0001529601"/>
</dbReference>
<keyword evidence="3" id="KW-1185">Reference proteome</keyword>
<feature type="compositionally biased region" description="Polar residues" evidence="1">
    <location>
        <begin position="157"/>
        <end position="166"/>
    </location>
</feature>
<name>A0A183B7S1_9TREM</name>
<evidence type="ECO:0000313" key="3">
    <source>
        <dbReference type="Proteomes" id="UP000272942"/>
    </source>
</evidence>
<accession>A0A183B7S1</accession>
<dbReference type="OrthoDB" id="6251906at2759"/>
<dbReference type="AlphaFoldDB" id="A0A183B7S1"/>
<feature type="region of interest" description="Disordered" evidence="1">
    <location>
        <begin position="134"/>
        <end position="166"/>
    </location>
</feature>
<evidence type="ECO:0000313" key="4">
    <source>
        <dbReference type="WBParaSite" id="ECPE_0001529601-mRNA-1"/>
    </source>
</evidence>
<reference evidence="2 3" key="2">
    <citation type="submission" date="2018-11" db="EMBL/GenBank/DDBJ databases">
        <authorList>
            <consortium name="Pathogen Informatics"/>
        </authorList>
    </citation>
    <scope>NUCLEOTIDE SEQUENCE [LARGE SCALE GENOMIC DNA]</scope>
    <source>
        <strain evidence="2 3">Egypt</strain>
    </source>
</reference>
<organism evidence="4">
    <name type="scientific">Echinostoma caproni</name>
    <dbReference type="NCBI Taxonomy" id="27848"/>
    <lineage>
        <taxon>Eukaryota</taxon>
        <taxon>Metazoa</taxon>
        <taxon>Spiralia</taxon>
        <taxon>Lophotrochozoa</taxon>
        <taxon>Platyhelminthes</taxon>
        <taxon>Trematoda</taxon>
        <taxon>Digenea</taxon>
        <taxon>Plagiorchiida</taxon>
        <taxon>Echinostomata</taxon>
        <taxon>Echinostomatoidea</taxon>
        <taxon>Echinostomatidae</taxon>
        <taxon>Echinostoma</taxon>
    </lineage>
</organism>
<dbReference type="EMBL" id="UZAN01059985">
    <property type="protein sequence ID" value="VDP92528.1"/>
    <property type="molecule type" value="Genomic_DNA"/>
</dbReference>
<proteinExistence type="predicted"/>
<gene>
    <name evidence="2" type="ORF">ECPE_LOCUS15256</name>
</gene>
<dbReference type="Proteomes" id="UP000272942">
    <property type="component" value="Unassembled WGS sequence"/>
</dbReference>
<protein>
    <submittedName>
        <fullName evidence="2 4">Uncharacterized protein</fullName>
    </submittedName>
</protein>
<evidence type="ECO:0000313" key="2">
    <source>
        <dbReference type="EMBL" id="VDP92528.1"/>
    </source>
</evidence>
<feature type="compositionally biased region" description="Polar residues" evidence="1">
    <location>
        <begin position="134"/>
        <end position="146"/>
    </location>
</feature>
<sequence>MNSTRPESLKFELIITMHESDPYTQPKKVLINRKAVSDERRLDELFGDLEIRDRTPSQLLRHTRQLLGSRVLDDAILRQLWLKHLPPRIREDLSVLSNSLLDEMAQAADKMFEANCGDPEFRDRNPFTTRYSFMPSNHRSGSSINGTPGEHDIRVSTYDTSVQTAM</sequence>
<evidence type="ECO:0000256" key="1">
    <source>
        <dbReference type="SAM" id="MobiDB-lite"/>
    </source>
</evidence>
<dbReference type="PANTHER" id="PTHR33327:SF3">
    <property type="entry name" value="RNA-DIRECTED DNA POLYMERASE"/>
    <property type="match status" value="1"/>
</dbReference>
<dbReference type="PANTHER" id="PTHR33327">
    <property type="entry name" value="ENDONUCLEASE"/>
    <property type="match status" value="1"/>
</dbReference>
<reference evidence="4" key="1">
    <citation type="submission" date="2016-06" db="UniProtKB">
        <authorList>
            <consortium name="WormBaseParasite"/>
        </authorList>
    </citation>
    <scope>IDENTIFICATION</scope>
</reference>